<protein>
    <recommendedName>
        <fullName evidence="2">Pesticidal crystal protein Cry1Aa domain-containing protein</fullName>
    </recommendedName>
</protein>
<feature type="coiled-coil region" evidence="1">
    <location>
        <begin position="571"/>
        <end position="598"/>
    </location>
</feature>
<evidence type="ECO:0000259" key="2">
    <source>
        <dbReference type="Pfam" id="PF18449"/>
    </source>
</evidence>
<feature type="coiled-coil region" evidence="1">
    <location>
        <begin position="645"/>
        <end position="672"/>
    </location>
</feature>
<proteinExistence type="predicted"/>
<dbReference type="RefSeq" id="WP_185548532.1">
    <property type="nucleotide sequence ID" value="NZ_JAARYD010000002.1"/>
</dbReference>
<feature type="domain" description="Pesticidal crystal protein Cry1Aa" evidence="2">
    <location>
        <begin position="672"/>
        <end position="735"/>
    </location>
</feature>
<feature type="domain" description="Pesticidal crystal protein Cry1Aa" evidence="2">
    <location>
        <begin position="451"/>
        <end position="513"/>
    </location>
</feature>
<evidence type="ECO:0000313" key="3">
    <source>
        <dbReference type="EMBL" id="MBC2175882.1"/>
    </source>
</evidence>
<comment type="caution">
    <text evidence="3">The sequence shown here is derived from an EMBL/GenBank/DDBJ whole genome shotgun (WGS) entry which is preliminary data.</text>
</comment>
<dbReference type="Pfam" id="PF18449">
    <property type="entry name" value="Endotoxin_C2"/>
    <property type="match status" value="4"/>
</dbReference>
<dbReference type="Proteomes" id="UP000541735">
    <property type="component" value="Unassembled WGS sequence"/>
</dbReference>
<sequence length="1154" mass="122059">MQNKQTPVNVLSTKKVKKALFATLATVTVLSQMLTVYPTTGAAAVGSEIGTTETPTQVGDFETLKRIIEQDNGITNIELTADITMTGPINVNLNKTELTINGNGHTFTESKLDLLAYTATVYVAPNSKMQTMNIKNMKIRGTHYYAPFQVHDYVKGVVQNFENIDYVGPQMVANTYGTANFTGTNTVDITQFEGLGTLYQMVRANKVNIAGNFTANHRTTALNTFQIYGADSYVKIQDGANVNIQTNGGRFIFSDATNTTDFTVGKNATFNLDTKAELFTTAMANVTFDTNSTTTINRKGVDADALMLVAQNFTVNSNASLVAKQDTGSTAHIIRTTVANATINFNGPRKLDLDANGTGANRVFSAYGKTTINFKDLAELGVFKATNKTETPDLSWDNVAFQVVQASGQAGIVQVGATSSTNDIQTKFVLADAKRITTTGNAADVAEKARQDAALKAVNELFNSDKPSTDVIKDTTNQAAIDAAKVLVDAVTDPTVKAALQKDLNRAQELLDAKNAAAAAEKAKQDAALKAVNELFNNNTPSTDAIKGTTDQAAINAAKALVDAVTDPTVKAALQKDLNRAQELLDAKNAAAATEKAKQDAALKAVNELFNNNTPATDAIKGTTDQAAINAAKALVDAVTDSTVKAALQKDLNRAQELLDAKNAAAAAEKAKQDAALKAVNELFNNNTPSTDAIKGTTDQASINAAKALVDAVTDPTVKAALQKDLNRAQELLDASNVLAKPQLNPMTEADTVFSGKLDIAKYNPGTIRIYINNTPATVVAVDASGNFSYNIGNRKAGDTISVDYKDRTGQYNAATKTSITVTPVSSNVTINKMTENDDTITGKTAPNAKVRYVVGGQPVNVGYADVNGNYTMYIGKQKVGTVVGVEVFDPATNKYKAAVTTTVLAVNVTIQAMTNATDTVSGTAPANAKLRFLIGGVAVNVGTADANGNYSKYVGTQIVGTEVAVEMLNPETGKYELAKKIQVTGAPKSTTYTVNALTTEDDTLKGTAPANAKLRFSINGNLISVITADASGNYSKYIGKQKAGVDVSVELLNENTNQYTAPQSVTVTTGTGNATLAPVINTITEGQGVVTGTVPTSISQVRVWVNDTAQTMVAVTNGNFTWTKANLKADDKVKVDYKDATGTWISAEKIVTN</sequence>
<dbReference type="InterPro" id="IPR054544">
    <property type="entry name" value="Pest_crys_Cry1Aa_dom-IV"/>
</dbReference>
<evidence type="ECO:0000256" key="1">
    <source>
        <dbReference type="SAM" id="Coils"/>
    </source>
</evidence>
<feature type="domain" description="Pesticidal crystal protein Cry1Aa" evidence="2">
    <location>
        <begin position="598"/>
        <end position="661"/>
    </location>
</feature>
<dbReference type="AlphaFoldDB" id="A0A7X1D7S1"/>
<organism evidence="3 4">
    <name type="scientific">Listeria booriae</name>
    <dbReference type="NCBI Taxonomy" id="1552123"/>
    <lineage>
        <taxon>Bacteria</taxon>
        <taxon>Bacillati</taxon>
        <taxon>Bacillota</taxon>
        <taxon>Bacilli</taxon>
        <taxon>Bacillales</taxon>
        <taxon>Listeriaceae</taxon>
        <taxon>Listeria</taxon>
    </lineage>
</organism>
<accession>A0A7X1D7S1</accession>
<feature type="domain" description="Pesticidal crystal protein Cry1Aa" evidence="2">
    <location>
        <begin position="524"/>
        <end position="587"/>
    </location>
</feature>
<keyword evidence="1" id="KW-0175">Coiled coil</keyword>
<gene>
    <name evidence="3" type="ORF">HCB27_04600</name>
</gene>
<reference evidence="3 4" key="1">
    <citation type="submission" date="2020-03" db="EMBL/GenBank/DDBJ databases">
        <title>Soil Listeria distribution.</title>
        <authorList>
            <person name="Liao J."/>
            <person name="Wiedmann M."/>
        </authorList>
    </citation>
    <scope>NUCLEOTIDE SEQUENCE [LARGE SCALE GENOMIC DNA]</scope>
    <source>
        <strain evidence="3 4">FSL L7-0259</strain>
    </source>
</reference>
<feature type="coiled-coil region" evidence="1">
    <location>
        <begin position="497"/>
        <end position="524"/>
    </location>
</feature>
<evidence type="ECO:0000313" key="4">
    <source>
        <dbReference type="Proteomes" id="UP000541735"/>
    </source>
</evidence>
<name>A0A7X1D7S1_9LIST</name>
<dbReference type="EMBL" id="JAARYD010000002">
    <property type="protein sequence ID" value="MBC2175882.1"/>
    <property type="molecule type" value="Genomic_DNA"/>
</dbReference>